<dbReference type="AlphaFoldDB" id="A0A4R6TT81"/>
<dbReference type="InterPro" id="IPR041698">
    <property type="entry name" value="Methyltransf_25"/>
</dbReference>
<dbReference type="Gene3D" id="3.40.50.150">
    <property type="entry name" value="Vaccinia Virus protein VP39"/>
    <property type="match status" value="1"/>
</dbReference>
<keyword evidence="5" id="KW-1185">Reference proteome</keyword>
<keyword evidence="2 4" id="KW-0808">Transferase</keyword>
<dbReference type="CDD" id="cd02440">
    <property type="entry name" value="AdoMet_MTases"/>
    <property type="match status" value="1"/>
</dbReference>
<name>A0A4R6TT81_9BACI</name>
<sequence length="251" mass="27576">MNQWNAQLYDSKHQFVSNYGESLLKVLDAQPGEHILDVGCGTGDLTQTIADAGAAVTGIDASADMIQKAKSKYPALSFDVADAQQLSYENAFDAAFSNAALHWMRSPQNVLTGVFDSLVPGGRFVAEFGGKGNVQTITKALFEQCAAHGHAEARSPWYFPSIGEYSHLMELIGFDVHFAHLYDRPTPLQGDEGLKSWLHMFADGILASIDSPTVDAILNATEEQLRPTLFQNGEWVADYRRLRVVAFKPNH</sequence>
<dbReference type="EMBL" id="SNYJ01000027">
    <property type="protein sequence ID" value="TDQ34114.1"/>
    <property type="molecule type" value="Genomic_DNA"/>
</dbReference>
<accession>A0A4R6TT81</accession>
<gene>
    <name evidence="4" type="ORF">EV213_12710</name>
</gene>
<dbReference type="InterPro" id="IPR029063">
    <property type="entry name" value="SAM-dependent_MTases_sf"/>
</dbReference>
<dbReference type="Pfam" id="PF13649">
    <property type="entry name" value="Methyltransf_25"/>
    <property type="match status" value="1"/>
</dbReference>
<dbReference type="GO" id="GO:0008168">
    <property type="term" value="F:methyltransferase activity"/>
    <property type="evidence" value="ECO:0007669"/>
    <property type="project" value="UniProtKB-KW"/>
</dbReference>
<dbReference type="PANTHER" id="PTHR43861:SF1">
    <property type="entry name" value="TRANS-ACONITATE 2-METHYLTRANSFERASE"/>
    <property type="match status" value="1"/>
</dbReference>
<dbReference type="RefSeq" id="WP_243740290.1">
    <property type="nucleotide sequence ID" value="NZ_SNYJ01000027.1"/>
</dbReference>
<evidence type="ECO:0000256" key="1">
    <source>
        <dbReference type="ARBA" id="ARBA00022603"/>
    </source>
</evidence>
<proteinExistence type="predicted"/>
<comment type="caution">
    <text evidence="4">The sequence shown here is derived from an EMBL/GenBank/DDBJ whole genome shotgun (WGS) entry which is preliminary data.</text>
</comment>
<keyword evidence="1 4" id="KW-0489">Methyltransferase</keyword>
<feature type="domain" description="Methyltransferase" evidence="3">
    <location>
        <begin position="35"/>
        <end position="122"/>
    </location>
</feature>
<organism evidence="4 5">
    <name type="scientific">Aureibacillus halotolerans</name>
    <dbReference type="NCBI Taxonomy" id="1508390"/>
    <lineage>
        <taxon>Bacteria</taxon>
        <taxon>Bacillati</taxon>
        <taxon>Bacillota</taxon>
        <taxon>Bacilli</taxon>
        <taxon>Bacillales</taxon>
        <taxon>Bacillaceae</taxon>
        <taxon>Aureibacillus</taxon>
    </lineage>
</organism>
<dbReference type="GO" id="GO:0032259">
    <property type="term" value="P:methylation"/>
    <property type="evidence" value="ECO:0007669"/>
    <property type="project" value="UniProtKB-KW"/>
</dbReference>
<dbReference type="SUPFAM" id="SSF53335">
    <property type="entry name" value="S-adenosyl-L-methionine-dependent methyltransferases"/>
    <property type="match status" value="1"/>
</dbReference>
<dbReference type="PANTHER" id="PTHR43861">
    <property type="entry name" value="TRANS-ACONITATE 2-METHYLTRANSFERASE-RELATED"/>
    <property type="match status" value="1"/>
</dbReference>
<evidence type="ECO:0000313" key="5">
    <source>
        <dbReference type="Proteomes" id="UP000295632"/>
    </source>
</evidence>
<reference evidence="4 5" key="1">
    <citation type="submission" date="2019-03" db="EMBL/GenBank/DDBJ databases">
        <title>Genomic Encyclopedia of Type Strains, Phase IV (KMG-IV): sequencing the most valuable type-strain genomes for metagenomic binning, comparative biology and taxonomic classification.</title>
        <authorList>
            <person name="Goeker M."/>
        </authorList>
    </citation>
    <scope>NUCLEOTIDE SEQUENCE [LARGE SCALE GENOMIC DNA]</scope>
    <source>
        <strain evidence="4 5">DSM 28697</strain>
    </source>
</reference>
<protein>
    <submittedName>
        <fullName evidence="4">Trans-aconitate methyltransferase</fullName>
    </submittedName>
</protein>
<evidence type="ECO:0000259" key="3">
    <source>
        <dbReference type="Pfam" id="PF13649"/>
    </source>
</evidence>
<dbReference type="Proteomes" id="UP000295632">
    <property type="component" value="Unassembled WGS sequence"/>
</dbReference>
<evidence type="ECO:0000256" key="2">
    <source>
        <dbReference type="ARBA" id="ARBA00022679"/>
    </source>
</evidence>
<evidence type="ECO:0000313" key="4">
    <source>
        <dbReference type="EMBL" id="TDQ34114.1"/>
    </source>
</evidence>